<evidence type="ECO:0000313" key="2">
    <source>
        <dbReference type="EMBL" id="MFJ2825842.1"/>
    </source>
</evidence>
<proteinExistence type="predicted"/>
<protein>
    <recommendedName>
        <fullName evidence="1">ATP-dependent DNA ligase family profile domain-containing protein</fullName>
    </recommendedName>
</protein>
<dbReference type="Pfam" id="PF01068">
    <property type="entry name" value="DNA_ligase_A_M"/>
    <property type="match status" value="1"/>
</dbReference>
<dbReference type="Gene3D" id="3.30.470.30">
    <property type="entry name" value="DNA ligase/mRNA capping enzyme"/>
    <property type="match status" value="1"/>
</dbReference>
<sequence>MEAGRLSFEALQRRAAARARGAPASAARWPAYFTAFEVLQQDGVELLQRSYAERRALLEKLFADHALKAPRTLVPMTTDLATAREWLESWTEVSVV</sequence>
<dbReference type="EMBL" id="JBIUYY010000022">
    <property type="protein sequence ID" value="MFJ2825842.1"/>
    <property type="molecule type" value="Genomic_DNA"/>
</dbReference>
<dbReference type="SUPFAM" id="SSF56091">
    <property type="entry name" value="DNA ligase/mRNA capping enzyme, catalytic domain"/>
    <property type="match status" value="1"/>
</dbReference>
<accession>A0ABW8ERE4</accession>
<evidence type="ECO:0000313" key="3">
    <source>
        <dbReference type="Proteomes" id="UP001617351"/>
    </source>
</evidence>
<dbReference type="Proteomes" id="UP001617351">
    <property type="component" value="Unassembled WGS sequence"/>
</dbReference>
<dbReference type="InterPro" id="IPR012310">
    <property type="entry name" value="DNA_ligase_ATP-dep_cent"/>
</dbReference>
<dbReference type="RefSeq" id="WP_402387693.1">
    <property type="nucleotide sequence ID" value="NZ_JBIUYY010000022.1"/>
</dbReference>
<organism evidence="2 3">
    <name type="scientific">Streptomyces toxytricini</name>
    <name type="common">Actinomyces toxytricini</name>
    <dbReference type="NCBI Taxonomy" id="67369"/>
    <lineage>
        <taxon>Bacteria</taxon>
        <taxon>Bacillati</taxon>
        <taxon>Actinomycetota</taxon>
        <taxon>Actinomycetes</taxon>
        <taxon>Kitasatosporales</taxon>
        <taxon>Streptomycetaceae</taxon>
        <taxon>Streptomyces</taxon>
    </lineage>
</organism>
<feature type="domain" description="ATP-dependent DNA ligase family profile" evidence="1">
    <location>
        <begin position="5"/>
        <end position="88"/>
    </location>
</feature>
<keyword evidence="3" id="KW-1185">Reference proteome</keyword>
<reference evidence="2 3" key="1">
    <citation type="submission" date="2024-10" db="EMBL/GenBank/DDBJ databases">
        <title>The Natural Products Discovery Center: Release of the First 8490 Sequenced Strains for Exploring Actinobacteria Biosynthetic Diversity.</title>
        <authorList>
            <person name="Kalkreuter E."/>
            <person name="Kautsar S.A."/>
            <person name="Yang D."/>
            <person name="Bader C.D."/>
            <person name="Teijaro C.N."/>
            <person name="Fluegel L."/>
            <person name="Davis C.M."/>
            <person name="Simpson J.R."/>
            <person name="Lauterbach L."/>
            <person name="Steele A.D."/>
            <person name="Gui C."/>
            <person name="Meng S."/>
            <person name="Li G."/>
            <person name="Viehrig K."/>
            <person name="Ye F."/>
            <person name="Su P."/>
            <person name="Kiefer A.F."/>
            <person name="Nichols A."/>
            <person name="Cepeda A.J."/>
            <person name="Yan W."/>
            <person name="Fan B."/>
            <person name="Jiang Y."/>
            <person name="Adhikari A."/>
            <person name="Zheng C.-J."/>
            <person name="Schuster L."/>
            <person name="Cowan T.M."/>
            <person name="Smanski M.J."/>
            <person name="Chevrette M.G."/>
            <person name="De Carvalho L.P.S."/>
            <person name="Shen B."/>
        </authorList>
    </citation>
    <scope>NUCLEOTIDE SEQUENCE [LARGE SCALE GENOMIC DNA]</scope>
    <source>
        <strain evidence="2 3">NPDC087220</strain>
    </source>
</reference>
<evidence type="ECO:0000259" key="1">
    <source>
        <dbReference type="Pfam" id="PF01068"/>
    </source>
</evidence>
<name>A0ABW8ERE4_STRT5</name>
<gene>
    <name evidence="2" type="ORF">ACIO7M_32735</name>
</gene>
<comment type="caution">
    <text evidence="2">The sequence shown here is derived from an EMBL/GenBank/DDBJ whole genome shotgun (WGS) entry which is preliminary data.</text>
</comment>